<accession>A0A6A6QKN6</accession>
<evidence type="ECO:0000313" key="1">
    <source>
        <dbReference type="EMBL" id="KAF2492243.1"/>
    </source>
</evidence>
<keyword evidence="2" id="KW-1185">Reference proteome</keyword>
<reference evidence="1" key="1">
    <citation type="journal article" date="2020" name="Stud. Mycol.">
        <title>101 Dothideomycetes genomes: a test case for predicting lifestyles and emergence of pathogens.</title>
        <authorList>
            <person name="Haridas S."/>
            <person name="Albert R."/>
            <person name="Binder M."/>
            <person name="Bloem J."/>
            <person name="Labutti K."/>
            <person name="Salamov A."/>
            <person name="Andreopoulos B."/>
            <person name="Baker S."/>
            <person name="Barry K."/>
            <person name="Bills G."/>
            <person name="Bluhm B."/>
            <person name="Cannon C."/>
            <person name="Castanera R."/>
            <person name="Culley D."/>
            <person name="Daum C."/>
            <person name="Ezra D."/>
            <person name="Gonzalez J."/>
            <person name="Henrissat B."/>
            <person name="Kuo A."/>
            <person name="Liang C."/>
            <person name="Lipzen A."/>
            <person name="Lutzoni F."/>
            <person name="Magnuson J."/>
            <person name="Mondo S."/>
            <person name="Nolan M."/>
            <person name="Ohm R."/>
            <person name="Pangilinan J."/>
            <person name="Park H.-J."/>
            <person name="Ramirez L."/>
            <person name="Alfaro M."/>
            <person name="Sun H."/>
            <person name="Tritt A."/>
            <person name="Yoshinaga Y."/>
            <person name="Zwiers L.-H."/>
            <person name="Turgeon B."/>
            <person name="Goodwin S."/>
            <person name="Spatafora J."/>
            <person name="Crous P."/>
            <person name="Grigoriev I."/>
        </authorList>
    </citation>
    <scope>NUCLEOTIDE SEQUENCE</scope>
    <source>
        <strain evidence="1">CBS 269.34</strain>
    </source>
</reference>
<gene>
    <name evidence="1" type="ORF">BU16DRAFT_108042</name>
</gene>
<dbReference type="AlphaFoldDB" id="A0A6A6QKN6"/>
<name>A0A6A6QKN6_9PEZI</name>
<sequence>MSSYIFVPYRKVYLCGLALPTMWLYVNYQFECHLCCQHHHQKQAGTHISAKRIELTHRIMPRIATIQFRQQSALNRFQLIQPTSIHQQSFRQHNTVHAERNYSTYSEHSLYKKRRRIHTTCVCLTSAFFQFVSLRKRAFQIWPSNTHIPCLLSKIFIVFVLYVS</sequence>
<protein>
    <submittedName>
        <fullName evidence="1">Uncharacterized protein</fullName>
    </submittedName>
</protein>
<proteinExistence type="predicted"/>
<dbReference type="Proteomes" id="UP000799750">
    <property type="component" value="Unassembled WGS sequence"/>
</dbReference>
<dbReference type="EMBL" id="MU004194">
    <property type="protein sequence ID" value="KAF2492243.1"/>
    <property type="molecule type" value="Genomic_DNA"/>
</dbReference>
<organism evidence="1 2">
    <name type="scientific">Lophium mytilinum</name>
    <dbReference type="NCBI Taxonomy" id="390894"/>
    <lineage>
        <taxon>Eukaryota</taxon>
        <taxon>Fungi</taxon>
        <taxon>Dikarya</taxon>
        <taxon>Ascomycota</taxon>
        <taxon>Pezizomycotina</taxon>
        <taxon>Dothideomycetes</taxon>
        <taxon>Pleosporomycetidae</taxon>
        <taxon>Mytilinidiales</taxon>
        <taxon>Mytilinidiaceae</taxon>
        <taxon>Lophium</taxon>
    </lineage>
</organism>
<evidence type="ECO:0000313" key="2">
    <source>
        <dbReference type="Proteomes" id="UP000799750"/>
    </source>
</evidence>